<evidence type="ECO:0000313" key="2">
    <source>
        <dbReference type="Proteomes" id="UP000238157"/>
    </source>
</evidence>
<name>A0A2T0WSA1_9BACT</name>
<reference evidence="1 2" key="1">
    <citation type="submission" date="2018-03" db="EMBL/GenBank/DDBJ databases">
        <title>Genomic Encyclopedia of Archaeal and Bacterial Type Strains, Phase II (KMG-II): from individual species to whole genera.</title>
        <authorList>
            <person name="Goeker M."/>
        </authorList>
    </citation>
    <scope>NUCLEOTIDE SEQUENCE [LARGE SCALE GENOMIC DNA]</scope>
    <source>
        <strain evidence="1 2">DSM 27929</strain>
    </source>
</reference>
<dbReference type="OrthoDB" id="950503at2"/>
<gene>
    <name evidence="1" type="ORF">CLW00_10255</name>
</gene>
<accession>A0A2T0WSA1</accession>
<dbReference type="AlphaFoldDB" id="A0A2T0WSA1"/>
<dbReference type="Proteomes" id="UP000238157">
    <property type="component" value="Unassembled WGS sequence"/>
</dbReference>
<keyword evidence="2" id="KW-1185">Reference proteome</keyword>
<dbReference type="EMBL" id="PVTR01000002">
    <property type="protein sequence ID" value="PRY89579.1"/>
    <property type="molecule type" value="Genomic_DNA"/>
</dbReference>
<dbReference type="RefSeq" id="WP_106132290.1">
    <property type="nucleotide sequence ID" value="NZ_PVTR01000002.1"/>
</dbReference>
<comment type="caution">
    <text evidence="1">The sequence shown here is derived from an EMBL/GenBank/DDBJ whole genome shotgun (WGS) entry which is preliminary data.</text>
</comment>
<sequence>MKRFIAIFLLCCFGIYHFGYYVAYFSFNLQIENTWVDKIYGDKLDGLEERFLEIPMTLPYMADEEEFRPSNTRFEKDGQHFRAVKQRYVNDTLQIVYVPDTTKNSLDNTIKTWISSLVQDELPDSGNNTLLSKTFVKDYIQPENQLVYGFSVLDERQLIGFIFSAYQSQYLNLNTPPPELFS</sequence>
<organism evidence="1 2">
    <name type="scientific">Mongoliibacter ruber</name>
    <dbReference type="NCBI Taxonomy" id="1750599"/>
    <lineage>
        <taxon>Bacteria</taxon>
        <taxon>Pseudomonadati</taxon>
        <taxon>Bacteroidota</taxon>
        <taxon>Cytophagia</taxon>
        <taxon>Cytophagales</taxon>
        <taxon>Cyclobacteriaceae</taxon>
        <taxon>Mongoliibacter</taxon>
    </lineage>
</organism>
<proteinExistence type="predicted"/>
<evidence type="ECO:0000313" key="1">
    <source>
        <dbReference type="EMBL" id="PRY89579.1"/>
    </source>
</evidence>
<protein>
    <submittedName>
        <fullName evidence="1">Uncharacterized protein</fullName>
    </submittedName>
</protein>